<organism evidence="7 8">
    <name type="scientific">Ceratobasidium theobromae</name>
    <dbReference type="NCBI Taxonomy" id="1582974"/>
    <lineage>
        <taxon>Eukaryota</taxon>
        <taxon>Fungi</taxon>
        <taxon>Dikarya</taxon>
        <taxon>Basidiomycota</taxon>
        <taxon>Agaricomycotina</taxon>
        <taxon>Agaricomycetes</taxon>
        <taxon>Cantharellales</taxon>
        <taxon>Ceratobasidiaceae</taxon>
        <taxon>Ceratobasidium</taxon>
    </lineage>
</organism>
<feature type="region of interest" description="Disordered" evidence="6">
    <location>
        <begin position="183"/>
        <end position="224"/>
    </location>
</feature>
<evidence type="ECO:0000313" key="8">
    <source>
        <dbReference type="Proteomes" id="UP000383932"/>
    </source>
</evidence>
<feature type="region of interest" description="Disordered" evidence="6">
    <location>
        <begin position="237"/>
        <end position="306"/>
    </location>
</feature>
<dbReference type="Proteomes" id="UP000383932">
    <property type="component" value="Unassembled WGS sequence"/>
</dbReference>
<accession>A0A5N5QHQ9</accession>
<keyword evidence="4" id="KW-0274">FAD</keyword>
<evidence type="ECO:0000256" key="4">
    <source>
        <dbReference type="ARBA" id="ARBA00022827"/>
    </source>
</evidence>
<name>A0A5N5QHQ9_9AGAM</name>
<comment type="similarity">
    <text evidence="2">Belongs to the oxygen-dependent FAD-linked oxidoreductase family.</text>
</comment>
<sequence length="987" mass="105596">MGEPGGAVELPVHRKHGGDIPPSIVPGFGQQTVLGGLFNIGARLVARVNGSETEAQMGMVGRGVSIVHEHFDPAMSISAAAIADLRAAVRGTVYHRDDPGFVRHSQLFNSVIRSPAKVLVRPLDAQDISAIVRFCARHGLTPSVKSGGYGTHGWAVEGDVVVDMRLLAQITIERPFATTPDWATMSDSPHVPVADPDSVKGKSRATAVGLPPIHSPFTEPQRRTADEAFDVIVVPPEVSPDEESDTEHPSRKLRVSSPGSAHPSVSSTELTTPPTTASPRTPSDSNEPKPGAPNNKSLGPATSADVVQDESMLPPTADRPIVGFDVRGFVGRDPGSWEALWARQADAFAAASAPTLSPAPIPPLRSAAPASARPFDFDEPTTCEVNVLANPHGNPGGSLFQSRSPFQFMGLDPDSSPAATNTSTPNPPTSSPSIPAVEAPQAPTQAETSAPTVTHVAFEPTAPVPHTYVTFGAGASQKDIDGFCAAHPLGAITPGYNLDNPFEKPTVVADTARPELYQPPIGASLGPLAGSFFAPGRPGASPTIPYYVPFAAHPVGSSVMLLGGFGFMSRLRGLSMDCLVEAEVVLADGRIVWVSEAGVKDEHGNDVELDLDESDALAEEFLEGEREIARRAKEKAKAKEDDASASTTDTSADEKPDEEAASEDKEQEEKKKKRGLWWALRGAGSAFGIVVRYKARAFPVPVVFAGNLIYNFNKLTAPSLIKHFRDCIKAAPRELYANCILTAGPKNKGALVVIQICYAGTRAQGLPFLQAISSWEGEGCLLNEVQEKEFVWQQDSVAKVLKGGSGRKWFIRSDLIGSLTDDIIHGTVRQFSDTPDGCTWLFELSGGALADTTNSCLPKSAREAAFTIVALHQWKLEMNDPACVLTAEQWIRGTLGPHSIGGPFPAFLERREKRSRIIGTYGAENWARLCTLKRKYDPNGMFKHNFWPLDDDGKPVVDPREMRSGADKTSGHVMDMTLDDRGVPIVI</sequence>
<feature type="compositionally biased region" description="Polar residues" evidence="6">
    <location>
        <begin position="442"/>
        <end position="452"/>
    </location>
</feature>
<dbReference type="GO" id="GO:0050660">
    <property type="term" value="F:flavin adenine dinucleotide binding"/>
    <property type="evidence" value="ECO:0007669"/>
    <property type="project" value="InterPro"/>
</dbReference>
<dbReference type="InterPro" id="IPR036318">
    <property type="entry name" value="FAD-bd_PCMH-like_sf"/>
</dbReference>
<dbReference type="PANTHER" id="PTHR42973:SF39">
    <property type="entry name" value="FAD-BINDING PCMH-TYPE DOMAIN-CONTAINING PROTEIN"/>
    <property type="match status" value="1"/>
</dbReference>
<dbReference type="Gene3D" id="3.30.465.10">
    <property type="match status" value="2"/>
</dbReference>
<dbReference type="GO" id="GO:0016491">
    <property type="term" value="F:oxidoreductase activity"/>
    <property type="evidence" value="ECO:0007669"/>
    <property type="project" value="UniProtKB-KW"/>
</dbReference>
<dbReference type="InterPro" id="IPR050416">
    <property type="entry name" value="FAD-linked_Oxidoreductase"/>
</dbReference>
<feature type="compositionally biased region" description="Low complexity" evidence="6">
    <location>
        <begin position="415"/>
        <end position="424"/>
    </location>
</feature>
<feature type="region of interest" description="Disordered" evidence="6">
    <location>
        <begin position="632"/>
        <end position="668"/>
    </location>
</feature>
<evidence type="ECO:0000256" key="2">
    <source>
        <dbReference type="ARBA" id="ARBA00005466"/>
    </source>
</evidence>
<dbReference type="Gene3D" id="3.30.43.10">
    <property type="entry name" value="Uridine Diphospho-n-acetylenolpyruvylglucosamine Reductase, domain 2"/>
    <property type="match status" value="1"/>
</dbReference>
<dbReference type="EMBL" id="SSOP01000113">
    <property type="protein sequence ID" value="KAB5591282.1"/>
    <property type="molecule type" value="Genomic_DNA"/>
</dbReference>
<feature type="compositionally biased region" description="Basic and acidic residues" evidence="6">
    <location>
        <begin position="632"/>
        <end position="642"/>
    </location>
</feature>
<evidence type="ECO:0000256" key="6">
    <source>
        <dbReference type="SAM" id="MobiDB-lite"/>
    </source>
</evidence>
<dbReference type="InterPro" id="IPR016167">
    <property type="entry name" value="FAD-bd_PCMH_sub1"/>
</dbReference>
<comment type="caution">
    <text evidence="7">The sequence shown here is derived from an EMBL/GenBank/DDBJ whole genome shotgun (WGS) entry which is preliminary data.</text>
</comment>
<dbReference type="PANTHER" id="PTHR42973">
    <property type="entry name" value="BINDING OXIDOREDUCTASE, PUTATIVE (AFU_ORTHOLOGUE AFUA_1G17690)-RELATED"/>
    <property type="match status" value="1"/>
</dbReference>
<dbReference type="OrthoDB" id="9996127at2759"/>
<evidence type="ECO:0000313" key="7">
    <source>
        <dbReference type="EMBL" id="KAB5591282.1"/>
    </source>
</evidence>
<evidence type="ECO:0000256" key="1">
    <source>
        <dbReference type="ARBA" id="ARBA00001974"/>
    </source>
</evidence>
<dbReference type="InterPro" id="IPR016169">
    <property type="entry name" value="FAD-bd_PCMH_sub2"/>
</dbReference>
<proteinExistence type="inferred from homology"/>
<keyword evidence="8" id="KW-1185">Reference proteome</keyword>
<evidence type="ECO:0000256" key="5">
    <source>
        <dbReference type="ARBA" id="ARBA00023002"/>
    </source>
</evidence>
<gene>
    <name evidence="7" type="ORF">CTheo_5285</name>
</gene>
<dbReference type="Gene3D" id="3.40.462.20">
    <property type="match status" value="1"/>
</dbReference>
<dbReference type="SUPFAM" id="SSF56176">
    <property type="entry name" value="FAD-binding/transporter-associated domain-like"/>
    <property type="match status" value="2"/>
</dbReference>
<reference evidence="7 8" key="1">
    <citation type="journal article" date="2019" name="Fungal Biol. Biotechnol.">
        <title>Draft genome sequence of fastidious pathogen Ceratobasidium theobromae, which causes vascular-streak dieback in Theobroma cacao.</title>
        <authorList>
            <person name="Ali S.S."/>
            <person name="Asman A."/>
            <person name="Shao J."/>
            <person name="Firmansyah A.P."/>
            <person name="Susilo A.W."/>
            <person name="Rosmana A."/>
            <person name="McMahon P."/>
            <person name="Junaid M."/>
            <person name="Guest D."/>
            <person name="Kheng T.Y."/>
            <person name="Meinhardt L.W."/>
            <person name="Bailey B.A."/>
        </authorList>
    </citation>
    <scope>NUCLEOTIDE SEQUENCE [LARGE SCALE GENOMIC DNA]</scope>
    <source>
        <strain evidence="7 8">CT2</strain>
    </source>
</reference>
<dbReference type="AlphaFoldDB" id="A0A5N5QHQ9"/>
<keyword evidence="3" id="KW-0285">Flavoprotein</keyword>
<evidence type="ECO:0000256" key="3">
    <source>
        <dbReference type="ARBA" id="ARBA00022630"/>
    </source>
</evidence>
<keyword evidence="5" id="KW-0560">Oxidoreductase</keyword>
<protein>
    <submittedName>
        <fullName evidence="7">Titin</fullName>
    </submittedName>
</protein>
<feature type="compositionally biased region" description="Low complexity" evidence="6">
    <location>
        <begin position="255"/>
        <end position="285"/>
    </location>
</feature>
<feature type="region of interest" description="Disordered" evidence="6">
    <location>
        <begin position="386"/>
        <end position="452"/>
    </location>
</feature>
<comment type="cofactor">
    <cofactor evidence="1">
        <name>FAD</name>
        <dbReference type="ChEBI" id="CHEBI:57692"/>
    </cofactor>
</comment>